<proteinExistence type="predicted"/>
<organism evidence="1 2">
    <name type="scientific">Serendipita vermifera MAFF 305830</name>
    <dbReference type="NCBI Taxonomy" id="933852"/>
    <lineage>
        <taxon>Eukaryota</taxon>
        <taxon>Fungi</taxon>
        <taxon>Dikarya</taxon>
        <taxon>Basidiomycota</taxon>
        <taxon>Agaricomycotina</taxon>
        <taxon>Agaricomycetes</taxon>
        <taxon>Sebacinales</taxon>
        <taxon>Serendipitaceae</taxon>
        <taxon>Serendipita</taxon>
    </lineage>
</organism>
<dbReference type="AlphaFoldDB" id="A0A0C2WMR3"/>
<sequence>MHTKNRNRATLRSSQICKIKQSMKLVSISSPSRRVMMLMNDEKLSGKEFRLLGVRS</sequence>
<gene>
    <name evidence="1" type="ORF">M408DRAFT_166744</name>
</gene>
<reference evidence="2" key="2">
    <citation type="submission" date="2015-01" db="EMBL/GenBank/DDBJ databases">
        <title>Evolutionary Origins and Diversification of the Mycorrhizal Mutualists.</title>
        <authorList>
            <consortium name="DOE Joint Genome Institute"/>
            <consortium name="Mycorrhizal Genomics Consortium"/>
            <person name="Kohler A."/>
            <person name="Kuo A."/>
            <person name="Nagy L.G."/>
            <person name="Floudas D."/>
            <person name="Copeland A."/>
            <person name="Barry K.W."/>
            <person name="Cichocki N."/>
            <person name="Veneault-Fourrey C."/>
            <person name="LaButti K."/>
            <person name="Lindquist E.A."/>
            <person name="Lipzen A."/>
            <person name="Lundell T."/>
            <person name="Morin E."/>
            <person name="Murat C."/>
            <person name="Riley R."/>
            <person name="Ohm R."/>
            <person name="Sun H."/>
            <person name="Tunlid A."/>
            <person name="Henrissat B."/>
            <person name="Grigoriev I.V."/>
            <person name="Hibbett D.S."/>
            <person name="Martin F."/>
        </authorList>
    </citation>
    <scope>NUCLEOTIDE SEQUENCE [LARGE SCALE GENOMIC DNA]</scope>
    <source>
        <strain evidence="2">MAFF 305830</strain>
    </source>
</reference>
<accession>A0A0C2WMR3</accession>
<dbReference type="Proteomes" id="UP000054097">
    <property type="component" value="Unassembled WGS sequence"/>
</dbReference>
<protein>
    <submittedName>
        <fullName evidence="1">Uncharacterized protein</fullName>
    </submittedName>
</protein>
<name>A0A0C2WMR3_SERVB</name>
<evidence type="ECO:0000313" key="1">
    <source>
        <dbReference type="EMBL" id="KIM27563.1"/>
    </source>
</evidence>
<dbReference type="EMBL" id="KN824298">
    <property type="protein sequence ID" value="KIM27563.1"/>
    <property type="molecule type" value="Genomic_DNA"/>
</dbReference>
<dbReference type="HOGENOM" id="CLU_3015661_0_0_1"/>
<reference evidence="1 2" key="1">
    <citation type="submission" date="2014-04" db="EMBL/GenBank/DDBJ databases">
        <authorList>
            <consortium name="DOE Joint Genome Institute"/>
            <person name="Kuo A."/>
            <person name="Zuccaro A."/>
            <person name="Kohler A."/>
            <person name="Nagy L.G."/>
            <person name="Floudas D."/>
            <person name="Copeland A."/>
            <person name="Barry K.W."/>
            <person name="Cichocki N."/>
            <person name="Veneault-Fourrey C."/>
            <person name="LaButti K."/>
            <person name="Lindquist E.A."/>
            <person name="Lipzen A."/>
            <person name="Lundell T."/>
            <person name="Morin E."/>
            <person name="Murat C."/>
            <person name="Sun H."/>
            <person name="Tunlid A."/>
            <person name="Henrissat B."/>
            <person name="Grigoriev I.V."/>
            <person name="Hibbett D.S."/>
            <person name="Martin F."/>
            <person name="Nordberg H.P."/>
            <person name="Cantor M.N."/>
            <person name="Hua S.X."/>
        </authorList>
    </citation>
    <scope>NUCLEOTIDE SEQUENCE [LARGE SCALE GENOMIC DNA]</scope>
    <source>
        <strain evidence="1 2">MAFF 305830</strain>
    </source>
</reference>
<keyword evidence="2" id="KW-1185">Reference proteome</keyword>
<evidence type="ECO:0000313" key="2">
    <source>
        <dbReference type="Proteomes" id="UP000054097"/>
    </source>
</evidence>